<gene>
    <name evidence="3" type="ORF">AB6713_01945</name>
</gene>
<dbReference type="Pfam" id="PF11304">
    <property type="entry name" value="DUF3106"/>
    <property type="match status" value="1"/>
</dbReference>
<keyword evidence="2" id="KW-0732">Signal</keyword>
<evidence type="ECO:0000313" key="4">
    <source>
        <dbReference type="Proteomes" id="UP001566331"/>
    </source>
</evidence>
<feature type="region of interest" description="Disordered" evidence="1">
    <location>
        <begin position="111"/>
        <end position="138"/>
    </location>
</feature>
<evidence type="ECO:0000256" key="2">
    <source>
        <dbReference type="SAM" id="SignalP"/>
    </source>
</evidence>
<dbReference type="Proteomes" id="UP001566331">
    <property type="component" value="Unassembled WGS sequence"/>
</dbReference>
<sequence length="138" mass="16687">MRIRITASILLLALSLPTGSALAQSAGALPEWERLTPQQRETLTAIVRDRWNDEPEKRDRMLRHAERWQQMTPEQRRHAHHGMRRWKQMSPEGREGARVLYQRMRELPKSEREALRERWKAMTPEQRHEWLERHQPEE</sequence>
<dbReference type="InterPro" id="IPR021455">
    <property type="entry name" value="DUF3106"/>
</dbReference>
<organism evidence="3 4">
    <name type="scientific">Luteimonas salinilitoris</name>
    <dbReference type="NCBI Taxonomy" id="3237697"/>
    <lineage>
        <taxon>Bacteria</taxon>
        <taxon>Pseudomonadati</taxon>
        <taxon>Pseudomonadota</taxon>
        <taxon>Gammaproteobacteria</taxon>
        <taxon>Lysobacterales</taxon>
        <taxon>Lysobacteraceae</taxon>
        <taxon>Luteimonas</taxon>
    </lineage>
</organism>
<feature type="region of interest" description="Disordered" evidence="1">
    <location>
        <begin position="68"/>
        <end position="92"/>
    </location>
</feature>
<reference evidence="3 4" key="1">
    <citation type="submission" date="2024-07" db="EMBL/GenBank/DDBJ databases">
        <title>Luteimonas salilacus sp. nov., isolated from the shore soil of Salt Lake in Tibet of China.</title>
        <authorList>
            <person name="Zhang X."/>
            <person name="Li A."/>
        </authorList>
    </citation>
    <scope>NUCLEOTIDE SEQUENCE [LARGE SCALE GENOMIC DNA]</scope>
    <source>
        <strain evidence="3 4">B3-2-R+30</strain>
    </source>
</reference>
<dbReference type="RefSeq" id="WP_370562134.1">
    <property type="nucleotide sequence ID" value="NZ_JBFWIB010000001.1"/>
</dbReference>
<feature type="signal peptide" evidence="2">
    <location>
        <begin position="1"/>
        <end position="23"/>
    </location>
</feature>
<evidence type="ECO:0000256" key="1">
    <source>
        <dbReference type="SAM" id="MobiDB-lite"/>
    </source>
</evidence>
<keyword evidence="4" id="KW-1185">Reference proteome</keyword>
<protein>
    <submittedName>
        <fullName evidence="3">DUF3106 domain-containing protein</fullName>
    </submittedName>
</protein>
<evidence type="ECO:0000313" key="3">
    <source>
        <dbReference type="EMBL" id="MEZ0473381.1"/>
    </source>
</evidence>
<accession>A0ABV4HKV9</accession>
<dbReference type="EMBL" id="JBFWIC010000002">
    <property type="protein sequence ID" value="MEZ0473381.1"/>
    <property type="molecule type" value="Genomic_DNA"/>
</dbReference>
<name>A0ABV4HKV9_9GAMM</name>
<proteinExistence type="predicted"/>
<comment type="caution">
    <text evidence="3">The sequence shown here is derived from an EMBL/GenBank/DDBJ whole genome shotgun (WGS) entry which is preliminary data.</text>
</comment>
<feature type="compositionally biased region" description="Basic residues" evidence="1">
    <location>
        <begin position="77"/>
        <end position="87"/>
    </location>
</feature>
<feature type="chain" id="PRO_5046200701" evidence="2">
    <location>
        <begin position="24"/>
        <end position="138"/>
    </location>
</feature>